<gene>
    <name evidence="11" type="primary">ALG14</name>
    <name evidence="12" type="ORF">MSYG_3195</name>
</gene>
<proteinExistence type="inferred from homology"/>
<protein>
    <recommendedName>
        <fullName evidence="5 11">UDP-N-acetylglucosamine transferase subunit ALG14</fullName>
    </recommendedName>
    <alternativeName>
        <fullName evidence="10 11">Asparagine-linked glycosylation protein 14</fullName>
    </alternativeName>
</protein>
<evidence type="ECO:0000256" key="8">
    <source>
        <dbReference type="ARBA" id="ARBA00022989"/>
    </source>
</evidence>
<organism evidence="12 13">
    <name type="scientific">Malassezia sympodialis (strain ATCC 42132)</name>
    <name type="common">Atopic eczema-associated yeast</name>
    <dbReference type="NCBI Taxonomy" id="1230383"/>
    <lineage>
        <taxon>Eukaryota</taxon>
        <taxon>Fungi</taxon>
        <taxon>Dikarya</taxon>
        <taxon>Basidiomycota</taxon>
        <taxon>Ustilaginomycotina</taxon>
        <taxon>Malasseziomycetes</taxon>
        <taxon>Malasseziales</taxon>
        <taxon>Malasseziaceae</taxon>
        <taxon>Malassezia</taxon>
    </lineage>
</organism>
<dbReference type="OrthoDB" id="17098at2759"/>
<comment type="function">
    <text evidence="11">Involved in protein N-glycosylation. Essential for the second step of the dolichol-linked oligosaccharide pathway. Anchors the catalytic subunit ALG13 to the ER.</text>
</comment>
<reference evidence="13" key="1">
    <citation type="journal article" date="2017" name="Nucleic Acids Res.">
        <title>Proteogenomics produces comprehensive and highly accurate protein-coding gene annotation in a complete genome assembly of Malassezia sympodialis.</title>
        <authorList>
            <person name="Zhu Y."/>
            <person name="Engstroem P.G."/>
            <person name="Tellgren-Roth C."/>
            <person name="Baudo C.D."/>
            <person name="Kennell J.C."/>
            <person name="Sun S."/>
            <person name="Billmyre R.B."/>
            <person name="Schroeder M.S."/>
            <person name="Andersson A."/>
            <person name="Holm T."/>
            <person name="Sigurgeirsson B."/>
            <person name="Wu G."/>
            <person name="Sankaranarayanan S.R."/>
            <person name="Siddharthan R."/>
            <person name="Sanyal K."/>
            <person name="Lundeberg J."/>
            <person name="Nystedt B."/>
            <person name="Boekhout T."/>
            <person name="Dawson T.L. Jr."/>
            <person name="Heitman J."/>
            <person name="Scheynius A."/>
            <person name="Lehtioe J."/>
        </authorList>
    </citation>
    <scope>NUCLEOTIDE SEQUENCE [LARGE SCALE GENOMIC DNA]</scope>
    <source>
        <strain evidence="13">ATCC 42132</strain>
    </source>
</reference>
<evidence type="ECO:0000256" key="10">
    <source>
        <dbReference type="ARBA" id="ARBA00032062"/>
    </source>
</evidence>
<evidence type="ECO:0000256" key="7">
    <source>
        <dbReference type="ARBA" id="ARBA00022824"/>
    </source>
</evidence>
<evidence type="ECO:0000313" key="12">
    <source>
        <dbReference type="EMBL" id="SHO78847.1"/>
    </source>
</evidence>
<accession>M5ECS3</accession>
<dbReference type="STRING" id="1230383.M5ECS3"/>
<comment type="subunit">
    <text evidence="4 11">Heterodimer with ALG13 to form a functional enzyme.</text>
</comment>
<evidence type="ECO:0000256" key="1">
    <source>
        <dbReference type="ARBA" id="ARBA00004389"/>
    </source>
</evidence>
<comment type="similarity">
    <text evidence="3 11">Belongs to the ALG14 family.</text>
</comment>
<comment type="subcellular location">
    <subcellularLocation>
        <location evidence="1 11">Endoplasmic reticulum membrane</location>
        <topology evidence="1 11">Single-pass membrane protein</topology>
    </subcellularLocation>
    <subcellularLocation>
        <location evidence="2">Nucleus membrane</location>
        <topology evidence="2">Single-pass membrane protein</topology>
    </subcellularLocation>
</comment>
<dbReference type="Gene3D" id="3.40.50.2000">
    <property type="entry name" value="Glycogen Phosphorylase B"/>
    <property type="match status" value="1"/>
</dbReference>
<dbReference type="HOGENOM" id="CLU_064541_0_1_1"/>
<dbReference type="GO" id="GO:0006488">
    <property type="term" value="P:dolichol-linked oligosaccharide biosynthetic process"/>
    <property type="evidence" value="ECO:0007669"/>
    <property type="project" value="InterPro"/>
</dbReference>
<dbReference type="GO" id="GO:0043541">
    <property type="term" value="C:UDP-N-acetylglucosamine transferase complex"/>
    <property type="evidence" value="ECO:0007669"/>
    <property type="project" value="TreeGrafter"/>
</dbReference>
<keyword evidence="12" id="KW-0808">Transferase</keyword>
<evidence type="ECO:0000256" key="5">
    <source>
        <dbReference type="ARBA" id="ARBA00017467"/>
    </source>
</evidence>
<name>M5ECS3_MALS4</name>
<dbReference type="Proteomes" id="UP000186303">
    <property type="component" value="Chromosome 5"/>
</dbReference>
<dbReference type="GO" id="GO:0031965">
    <property type="term" value="C:nuclear membrane"/>
    <property type="evidence" value="ECO:0007669"/>
    <property type="project" value="UniProtKB-SubCell"/>
</dbReference>
<keyword evidence="9" id="KW-0472">Membrane</keyword>
<dbReference type="AlphaFoldDB" id="M5ECS3"/>
<dbReference type="VEuPathDB" id="FungiDB:MSYG_3195"/>
<dbReference type="KEGG" id="msym:MSY001_2938"/>
<dbReference type="EMBL" id="LT671825">
    <property type="protein sequence ID" value="SHO78847.1"/>
    <property type="molecule type" value="Genomic_DNA"/>
</dbReference>
<dbReference type="InterPro" id="IPR013969">
    <property type="entry name" value="Oligosacch_biosynth_Alg14"/>
</dbReference>
<keyword evidence="13" id="KW-1185">Reference proteome</keyword>
<keyword evidence="8" id="KW-1133">Transmembrane helix</keyword>
<evidence type="ECO:0000256" key="6">
    <source>
        <dbReference type="ARBA" id="ARBA00022692"/>
    </source>
</evidence>
<dbReference type="Pfam" id="PF08660">
    <property type="entry name" value="Alg14"/>
    <property type="match status" value="1"/>
</dbReference>
<evidence type="ECO:0000256" key="4">
    <source>
        <dbReference type="ARBA" id="ARBA00011335"/>
    </source>
</evidence>
<sequence length="217" mass="24012">MSGWTWLGAAVLALLAWWAVQGQRWTQRLARPARPLCTMAVLGSGGHTAEMLAILQALPRSDYTPRLYVVSSGDTHSLTKAREMEGGILAPHPLQALEIPRARRVQQSWASTPFTVAWSVLFSVWHLGIKPLWRTRGRRPCADVLLMNGPATCVSVVGAVWPMRLLGLPTPRMLYIESVARVHSLSLSAKVLRHCVDQFIVQWPDADRTAACYGVLV</sequence>
<dbReference type="GO" id="GO:0004577">
    <property type="term" value="F:N-acetylglucosaminyldiphosphodolichol N-acetylglucosaminyltransferase activity"/>
    <property type="evidence" value="ECO:0007669"/>
    <property type="project" value="TreeGrafter"/>
</dbReference>
<keyword evidence="6" id="KW-0812">Transmembrane</keyword>
<evidence type="ECO:0000256" key="11">
    <source>
        <dbReference type="RuleBase" id="RU362127"/>
    </source>
</evidence>
<evidence type="ECO:0000256" key="2">
    <source>
        <dbReference type="ARBA" id="ARBA00004590"/>
    </source>
</evidence>
<dbReference type="PANTHER" id="PTHR12154:SF4">
    <property type="entry name" value="UDP-N-ACETYLGLUCOSAMINE TRANSFERASE SUBUNIT ALG14 HOMOLOG"/>
    <property type="match status" value="1"/>
</dbReference>
<evidence type="ECO:0000256" key="9">
    <source>
        <dbReference type="ARBA" id="ARBA00023136"/>
    </source>
</evidence>
<evidence type="ECO:0000256" key="3">
    <source>
        <dbReference type="ARBA" id="ARBA00009731"/>
    </source>
</evidence>
<evidence type="ECO:0000313" key="13">
    <source>
        <dbReference type="Proteomes" id="UP000186303"/>
    </source>
</evidence>
<dbReference type="RefSeq" id="XP_018741439.1">
    <property type="nucleotide sequence ID" value="XM_018884817.1"/>
</dbReference>
<keyword evidence="7 11" id="KW-0256">Endoplasmic reticulum</keyword>
<dbReference type="OMA" id="CRIVFIE"/>
<dbReference type="PANTHER" id="PTHR12154">
    <property type="entry name" value="GLYCOSYL TRANSFERASE-RELATED"/>
    <property type="match status" value="1"/>
</dbReference>